<proteinExistence type="predicted"/>
<dbReference type="PROSITE" id="PS50102">
    <property type="entry name" value="RRM"/>
    <property type="match status" value="1"/>
</dbReference>
<evidence type="ECO:0000259" key="3">
    <source>
        <dbReference type="PROSITE" id="PS50102"/>
    </source>
</evidence>
<keyword evidence="1" id="KW-0694">RNA-binding</keyword>
<feature type="region of interest" description="Disordered" evidence="2">
    <location>
        <begin position="239"/>
        <end position="272"/>
    </location>
</feature>
<evidence type="ECO:0000313" key="4">
    <source>
        <dbReference type="EMBL" id="GMH26008.1"/>
    </source>
</evidence>
<dbReference type="InterPro" id="IPR012677">
    <property type="entry name" value="Nucleotide-bd_a/b_plait_sf"/>
</dbReference>
<dbReference type="GO" id="GO:0003723">
    <property type="term" value="F:RNA binding"/>
    <property type="evidence" value="ECO:0007669"/>
    <property type="project" value="UniProtKB-UniRule"/>
</dbReference>
<dbReference type="SUPFAM" id="SSF54928">
    <property type="entry name" value="RNA-binding domain, RBD"/>
    <property type="match status" value="1"/>
</dbReference>
<organism evidence="4 5">
    <name type="scientific">Nepenthes gracilis</name>
    <name type="common">Slender pitcher plant</name>
    <dbReference type="NCBI Taxonomy" id="150966"/>
    <lineage>
        <taxon>Eukaryota</taxon>
        <taxon>Viridiplantae</taxon>
        <taxon>Streptophyta</taxon>
        <taxon>Embryophyta</taxon>
        <taxon>Tracheophyta</taxon>
        <taxon>Spermatophyta</taxon>
        <taxon>Magnoliopsida</taxon>
        <taxon>eudicotyledons</taxon>
        <taxon>Gunneridae</taxon>
        <taxon>Pentapetalae</taxon>
        <taxon>Caryophyllales</taxon>
        <taxon>Nepenthaceae</taxon>
        <taxon>Nepenthes</taxon>
    </lineage>
</organism>
<protein>
    <recommendedName>
        <fullName evidence="3">RRM domain-containing protein</fullName>
    </recommendedName>
</protein>
<evidence type="ECO:0000256" key="2">
    <source>
        <dbReference type="SAM" id="MobiDB-lite"/>
    </source>
</evidence>
<dbReference type="Gene3D" id="3.30.70.330">
    <property type="match status" value="1"/>
</dbReference>
<keyword evidence="5" id="KW-1185">Reference proteome</keyword>
<feature type="compositionally biased region" description="Low complexity" evidence="2">
    <location>
        <begin position="247"/>
        <end position="267"/>
    </location>
</feature>
<dbReference type="AlphaFoldDB" id="A0AAD3Y1T0"/>
<accession>A0AAD3Y1T0</accession>
<dbReference type="EMBL" id="BSYO01000030">
    <property type="protein sequence ID" value="GMH26008.1"/>
    <property type="molecule type" value="Genomic_DNA"/>
</dbReference>
<reference evidence="4" key="1">
    <citation type="submission" date="2023-05" db="EMBL/GenBank/DDBJ databases">
        <title>Nepenthes gracilis genome sequencing.</title>
        <authorList>
            <person name="Fukushima K."/>
        </authorList>
    </citation>
    <scope>NUCLEOTIDE SEQUENCE</scope>
    <source>
        <strain evidence="4">SING2019-196</strain>
    </source>
</reference>
<name>A0AAD3Y1T0_NEPGR</name>
<evidence type="ECO:0000313" key="5">
    <source>
        <dbReference type="Proteomes" id="UP001279734"/>
    </source>
</evidence>
<sequence length="365" mass="39364">MSFTVRREKSSNALSNSDISSHSSIHAIVWEASILRAEIWLATYPGELQMPSAKSLCSFVAGEIVVRLVNLHCTFVGTPGLAVLAIDNGKHKTRGSNLPLVVKWADAEKEWQAWRAQTAQSLASKVPNADATQHSSNYGAMLMGYPSPYNKYGNQSPGNYGFVPYRLPPVRNQPTFHKVFPSINHGHGLQGVRPDLVPSVARRSFGSPSSSYMGSMSIYPGVQYAMAYLGGVMSSSPLNGSPGSVHSTARNSSSRRSSEANSSSQTQVEGPPGANLFIYHIPQEFGDQELENAFPQFGRVLSVKVFVDKATSASKCFGFFSTGGLNISLAGIDNRVLGGGVASGFTGPRFDMFSFNSSIPRQQRK</sequence>
<evidence type="ECO:0000256" key="1">
    <source>
        <dbReference type="PROSITE-ProRule" id="PRU00176"/>
    </source>
</evidence>
<dbReference type="Proteomes" id="UP001279734">
    <property type="component" value="Unassembled WGS sequence"/>
</dbReference>
<gene>
    <name evidence="4" type="ORF">Nepgr_027851</name>
</gene>
<feature type="domain" description="RRM" evidence="3">
    <location>
        <begin position="274"/>
        <end position="321"/>
    </location>
</feature>
<dbReference type="Pfam" id="PF00076">
    <property type="entry name" value="RRM_1"/>
    <property type="match status" value="1"/>
</dbReference>
<comment type="caution">
    <text evidence="4">The sequence shown here is derived from an EMBL/GenBank/DDBJ whole genome shotgun (WGS) entry which is preliminary data.</text>
</comment>
<dbReference type="InterPro" id="IPR035979">
    <property type="entry name" value="RBD_domain_sf"/>
</dbReference>
<dbReference type="InterPro" id="IPR000504">
    <property type="entry name" value="RRM_dom"/>
</dbReference>